<name>A0A9D4RKK0_DREPO</name>
<proteinExistence type="predicted"/>
<organism evidence="1 2">
    <name type="scientific">Dreissena polymorpha</name>
    <name type="common">Zebra mussel</name>
    <name type="synonym">Mytilus polymorpha</name>
    <dbReference type="NCBI Taxonomy" id="45954"/>
    <lineage>
        <taxon>Eukaryota</taxon>
        <taxon>Metazoa</taxon>
        <taxon>Spiralia</taxon>
        <taxon>Lophotrochozoa</taxon>
        <taxon>Mollusca</taxon>
        <taxon>Bivalvia</taxon>
        <taxon>Autobranchia</taxon>
        <taxon>Heteroconchia</taxon>
        <taxon>Euheterodonta</taxon>
        <taxon>Imparidentia</taxon>
        <taxon>Neoheterodontei</taxon>
        <taxon>Myida</taxon>
        <taxon>Dreissenoidea</taxon>
        <taxon>Dreissenidae</taxon>
        <taxon>Dreissena</taxon>
    </lineage>
</organism>
<dbReference type="EMBL" id="JAIWYP010000002">
    <property type="protein sequence ID" value="KAH3869595.1"/>
    <property type="molecule type" value="Genomic_DNA"/>
</dbReference>
<reference evidence="1" key="2">
    <citation type="submission" date="2020-11" db="EMBL/GenBank/DDBJ databases">
        <authorList>
            <person name="McCartney M.A."/>
            <person name="Auch B."/>
            <person name="Kono T."/>
            <person name="Mallez S."/>
            <person name="Becker A."/>
            <person name="Gohl D.M."/>
            <person name="Silverstein K.A.T."/>
            <person name="Koren S."/>
            <person name="Bechman K.B."/>
            <person name="Herman A."/>
            <person name="Abrahante J.E."/>
            <person name="Garbe J."/>
        </authorList>
    </citation>
    <scope>NUCLEOTIDE SEQUENCE</scope>
    <source>
        <strain evidence="1">Duluth1</strain>
        <tissue evidence="1">Whole animal</tissue>
    </source>
</reference>
<dbReference type="AlphaFoldDB" id="A0A9D4RKK0"/>
<keyword evidence="2" id="KW-1185">Reference proteome</keyword>
<reference evidence="1" key="1">
    <citation type="journal article" date="2019" name="bioRxiv">
        <title>The Genome of the Zebra Mussel, Dreissena polymorpha: A Resource for Invasive Species Research.</title>
        <authorList>
            <person name="McCartney M.A."/>
            <person name="Auch B."/>
            <person name="Kono T."/>
            <person name="Mallez S."/>
            <person name="Zhang Y."/>
            <person name="Obille A."/>
            <person name="Becker A."/>
            <person name="Abrahante J.E."/>
            <person name="Garbe J."/>
            <person name="Badalamenti J.P."/>
            <person name="Herman A."/>
            <person name="Mangelson H."/>
            <person name="Liachko I."/>
            <person name="Sullivan S."/>
            <person name="Sone E.D."/>
            <person name="Koren S."/>
            <person name="Silverstein K.A.T."/>
            <person name="Beckman K.B."/>
            <person name="Gohl D.M."/>
        </authorList>
    </citation>
    <scope>NUCLEOTIDE SEQUENCE</scope>
    <source>
        <strain evidence="1">Duluth1</strain>
        <tissue evidence="1">Whole animal</tissue>
    </source>
</reference>
<accession>A0A9D4RKK0</accession>
<gene>
    <name evidence="1" type="ORF">DPMN_032764</name>
</gene>
<protein>
    <submittedName>
        <fullName evidence="1">Uncharacterized protein</fullName>
    </submittedName>
</protein>
<dbReference type="Proteomes" id="UP000828390">
    <property type="component" value="Unassembled WGS sequence"/>
</dbReference>
<comment type="caution">
    <text evidence="1">The sequence shown here is derived from an EMBL/GenBank/DDBJ whole genome shotgun (WGS) entry which is preliminary data.</text>
</comment>
<sequence length="56" mass="6073">MITKNIDISDHLVNGVIGTIEHIDVSPNKALQGCIYLKFNTSTVGGGIEEDQSIWS</sequence>
<evidence type="ECO:0000313" key="1">
    <source>
        <dbReference type="EMBL" id="KAH3869595.1"/>
    </source>
</evidence>
<evidence type="ECO:0000313" key="2">
    <source>
        <dbReference type="Proteomes" id="UP000828390"/>
    </source>
</evidence>